<dbReference type="GO" id="GO:0006065">
    <property type="term" value="P:UDP-glucuronate biosynthetic process"/>
    <property type="evidence" value="ECO:0007669"/>
    <property type="project" value="UniProtKB-UniPathway"/>
</dbReference>
<dbReference type="SUPFAM" id="SSF48179">
    <property type="entry name" value="6-phosphogluconate dehydrogenase C-terminal domain-like"/>
    <property type="match status" value="1"/>
</dbReference>
<reference evidence="13 14" key="1">
    <citation type="submission" date="2016-10" db="EMBL/GenBank/DDBJ databases">
        <authorList>
            <person name="de Groot N.N."/>
        </authorList>
    </citation>
    <scope>NUCLEOTIDE SEQUENCE [LARGE SCALE GENOMIC DNA]</scope>
    <source>
        <strain evidence="13 14">Nl14</strain>
    </source>
</reference>
<evidence type="ECO:0000256" key="11">
    <source>
        <dbReference type="PIRSR" id="PIRSR500134-3"/>
    </source>
</evidence>
<evidence type="ECO:0000256" key="1">
    <source>
        <dbReference type="ARBA" id="ARBA00004701"/>
    </source>
</evidence>
<feature type="binding site" evidence="10">
    <location>
        <begin position="155"/>
        <end position="158"/>
    </location>
    <ligand>
        <name>substrate</name>
    </ligand>
</feature>
<dbReference type="InterPro" id="IPR028357">
    <property type="entry name" value="UDPglc_DH_bac"/>
</dbReference>
<keyword evidence="6 8" id="KW-0520">NAD</keyword>
<dbReference type="GO" id="GO:0000271">
    <property type="term" value="P:polysaccharide biosynthetic process"/>
    <property type="evidence" value="ECO:0007669"/>
    <property type="project" value="InterPro"/>
</dbReference>
<dbReference type="Proteomes" id="UP000182649">
    <property type="component" value="Unassembled WGS sequence"/>
</dbReference>
<dbReference type="InterPro" id="IPR014027">
    <property type="entry name" value="UDP-Glc/GDP-Man_DH_C"/>
</dbReference>
<dbReference type="UniPathway" id="UPA00038">
    <property type="reaction ID" value="UER00491"/>
</dbReference>
<evidence type="ECO:0000313" key="13">
    <source>
        <dbReference type="EMBL" id="SFU46231.1"/>
    </source>
</evidence>
<feature type="binding site" evidence="11">
    <location>
        <position position="121"/>
    </location>
    <ligand>
        <name>NAD(+)</name>
        <dbReference type="ChEBI" id="CHEBI:57540"/>
    </ligand>
</feature>
<dbReference type="NCBIfam" id="TIGR03026">
    <property type="entry name" value="NDP-sugDHase"/>
    <property type="match status" value="1"/>
</dbReference>
<evidence type="ECO:0000256" key="8">
    <source>
        <dbReference type="PIRNR" id="PIRNR000124"/>
    </source>
</evidence>
<dbReference type="PANTHER" id="PTHR43750:SF3">
    <property type="entry name" value="UDP-GLUCOSE 6-DEHYDROGENASE TUAD"/>
    <property type="match status" value="1"/>
</dbReference>
<evidence type="ECO:0000313" key="14">
    <source>
        <dbReference type="Proteomes" id="UP000182649"/>
    </source>
</evidence>
<dbReference type="EMBL" id="FPBZ01000004">
    <property type="protein sequence ID" value="SFU46231.1"/>
    <property type="molecule type" value="Genomic_DNA"/>
</dbReference>
<dbReference type="InterPro" id="IPR036291">
    <property type="entry name" value="NAD(P)-bd_dom_sf"/>
</dbReference>
<evidence type="ECO:0000259" key="12">
    <source>
        <dbReference type="SMART" id="SM00984"/>
    </source>
</evidence>
<proteinExistence type="inferred from homology"/>
<feature type="binding site" evidence="11">
    <location>
        <position position="158"/>
    </location>
    <ligand>
        <name>NAD(+)</name>
        <dbReference type="ChEBI" id="CHEBI:57540"/>
    </ligand>
</feature>
<dbReference type="PIRSF" id="PIRSF000124">
    <property type="entry name" value="UDPglc_GDPman_dh"/>
    <property type="match status" value="1"/>
</dbReference>
<name>A0A1I7GD24_9PROT</name>
<feature type="binding site" evidence="10">
    <location>
        <position position="210"/>
    </location>
    <ligand>
        <name>substrate</name>
    </ligand>
</feature>
<dbReference type="InterPro" id="IPR014026">
    <property type="entry name" value="UDP-Glc/GDP-Man_DH_dimer"/>
</dbReference>
<accession>A0A1I7GD24</accession>
<dbReference type="InterPro" id="IPR036220">
    <property type="entry name" value="UDP-Glc/GDP-Man_DH_C_sf"/>
</dbReference>
<dbReference type="GO" id="GO:0003979">
    <property type="term" value="F:UDP-glucose 6-dehydrogenase activity"/>
    <property type="evidence" value="ECO:0007669"/>
    <property type="project" value="UniProtKB-EC"/>
</dbReference>
<dbReference type="Gene3D" id="3.40.50.720">
    <property type="entry name" value="NAD(P)-binding Rossmann-like Domain"/>
    <property type="match status" value="2"/>
</dbReference>
<evidence type="ECO:0000256" key="7">
    <source>
        <dbReference type="ARBA" id="ARBA00047473"/>
    </source>
</evidence>
<feature type="binding site" evidence="11">
    <location>
        <position position="35"/>
    </location>
    <ligand>
        <name>NAD(+)</name>
        <dbReference type="ChEBI" id="CHEBI:57540"/>
    </ligand>
</feature>
<dbReference type="SMART" id="SM00984">
    <property type="entry name" value="UDPG_MGDP_dh_C"/>
    <property type="match status" value="1"/>
</dbReference>
<dbReference type="SUPFAM" id="SSF51735">
    <property type="entry name" value="NAD(P)-binding Rossmann-fold domains"/>
    <property type="match status" value="1"/>
</dbReference>
<evidence type="ECO:0000256" key="10">
    <source>
        <dbReference type="PIRSR" id="PIRSR500134-2"/>
    </source>
</evidence>
<dbReference type="InterPro" id="IPR017476">
    <property type="entry name" value="UDP-Glc/GDP-Man"/>
</dbReference>
<dbReference type="Gene3D" id="1.20.5.100">
    <property type="entry name" value="Cytochrome c1, transmembrane anchor, C-terminal"/>
    <property type="match status" value="1"/>
</dbReference>
<dbReference type="SUPFAM" id="SSF52413">
    <property type="entry name" value="UDP-glucose/GDP-mannose dehydrogenase C-terminal domain"/>
    <property type="match status" value="1"/>
</dbReference>
<dbReference type="Pfam" id="PF00984">
    <property type="entry name" value="UDPG_MGDP_dh"/>
    <property type="match status" value="1"/>
</dbReference>
<dbReference type="PIRSF" id="PIRSF500134">
    <property type="entry name" value="UDPglc_DH_bac"/>
    <property type="match status" value="1"/>
</dbReference>
<dbReference type="InterPro" id="IPR001732">
    <property type="entry name" value="UDP-Glc/GDP-Man_DH_N"/>
</dbReference>
<dbReference type="InterPro" id="IPR008927">
    <property type="entry name" value="6-PGluconate_DH-like_C_sf"/>
</dbReference>
<dbReference type="GO" id="GO:0051287">
    <property type="term" value="F:NAD binding"/>
    <property type="evidence" value="ECO:0007669"/>
    <property type="project" value="InterPro"/>
</dbReference>
<evidence type="ECO:0000256" key="6">
    <source>
        <dbReference type="ARBA" id="ARBA00023027"/>
    </source>
</evidence>
<evidence type="ECO:0000256" key="9">
    <source>
        <dbReference type="PIRSR" id="PIRSR500134-1"/>
    </source>
</evidence>
<comment type="pathway">
    <text evidence="1">Nucleotide-sugar biosynthesis; UDP-alpha-D-glucuronate biosynthesis; UDP-alpha-D-glucuronate from UDP-alpha-D-glucose: step 1/1.</text>
</comment>
<feature type="binding site" evidence="11">
    <location>
        <position position="269"/>
    </location>
    <ligand>
        <name>NAD(+)</name>
        <dbReference type="ChEBI" id="CHEBI:57540"/>
    </ligand>
</feature>
<feature type="binding site" evidence="11">
    <location>
        <position position="30"/>
    </location>
    <ligand>
        <name>NAD(+)</name>
        <dbReference type="ChEBI" id="CHEBI:57540"/>
    </ligand>
</feature>
<evidence type="ECO:0000256" key="3">
    <source>
        <dbReference type="ARBA" id="ARBA00012954"/>
    </source>
</evidence>
<dbReference type="RefSeq" id="WP_074973907.1">
    <property type="nucleotide sequence ID" value="NZ_FPBZ01000004.1"/>
</dbReference>
<feature type="domain" description="UDP-glucose/GDP-mannose dehydrogenase C-terminal" evidence="12">
    <location>
        <begin position="320"/>
        <end position="424"/>
    </location>
</feature>
<organism evidence="13 14">
    <name type="scientific">Nitrosospira multiformis</name>
    <dbReference type="NCBI Taxonomy" id="1231"/>
    <lineage>
        <taxon>Bacteria</taxon>
        <taxon>Pseudomonadati</taxon>
        <taxon>Pseudomonadota</taxon>
        <taxon>Betaproteobacteria</taxon>
        <taxon>Nitrosomonadales</taxon>
        <taxon>Nitrosomonadaceae</taxon>
        <taxon>Nitrosospira</taxon>
    </lineage>
</organism>
<comment type="similarity">
    <text evidence="2 8">Belongs to the UDP-glucose/GDP-mannose dehydrogenase family.</text>
</comment>
<evidence type="ECO:0000256" key="2">
    <source>
        <dbReference type="ARBA" id="ARBA00006601"/>
    </source>
</evidence>
<dbReference type="EC" id="1.1.1.22" evidence="3 8"/>
<feature type="binding site" evidence="10">
    <location>
        <begin position="255"/>
        <end position="259"/>
    </location>
    <ligand>
        <name>substrate</name>
    </ligand>
</feature>
<feature type="active site" description="Nucleophile" evidence="9">
    <location>
        <position position="266"/>
    </location>
</feature>
<feature type="binding site" evidence="11">
    <location>
        <position position="334"/>
    </location>
    <ligand>
        <name>NAD(+)</name>
        <dbReference type="ChEBI" id="CHEBI:57540"/>
    </ligand>
</feature>
<comment type="catalytic activity">
    <reaction evidence="7 8">
        <text>UDP-alpha-D-glucose + 2 NAD(+) + H2O = UDP-alpha-D-glucuronate + 2 NADH + 3 H(+)</text>
        <dbReference type="Rhea" id="RHEA:23596"/>
        <dbReference type="ChEBI" id="CHEBI:15377"/>
        <dbReference type="ChEBI" id="CHEBI:15378"/>
        <dbReference type="ChEBI" id="CHEBI:57540"/>
        <dbReference type="ChEBI" id="CHEBI:57945"/>
        <dbReference type="ChEBI" id="CHEBI:58052"/>
        <dbReference type="ChEBI" id="CHEBI:58885"/>
        <dbReference type="EC" id="1.1.1.22"/>
    </reaction>
</comment>
<dbReference type="PANTHER" id="PTHR43750">
    <property type="entry name" value="UDP-GLUCOSE 6-DEHYDROGENASE TUAD"/>
    <property type="match status" value="1"/>
</dbReference>
<gene>
    <name evidence="13" type="ORF">SAMN05216417_104123</name>
</gene>
<feature type="binding site" evidence="10">
    <location>
        <position position="327"/>
    </location>
    <ligand>
        <name>substrate</name>
    </ligand>
</feature>
<evidence type="ECO:0000256" key="4">
    <source>
        <dbReference type="ARBA" id="ARBA00015132"/>
    </source>
</evidence>
<dbReference type="PROSITE" id="PS51257">
    <property type="entry name" value="PROKAR_LIPOPROTEIN"/>
    <property type="match status" value="1"/>
</dbReference>
<dbReference type="Pfam" id="PF03721">
    <property type="entry name" value="UDPG_MGDP_dh_N"/>
    <property type="match status" value="1"/>
</dbReference>
<feature type="binding site" evidence="10">
    <location>
        <position position="263"/>
    </location>
    <ligand>
        <name>substrate</name>
    </ligand>
</feature>
<protein>
    <recommendedName>
        <fullName evidence="4 8">UDP-glucose 6-dehydrogenase</fullName>
        <ecNumber evidence="3 8">1.1.1.22</ecNumber>
    </recommendedName>
</protein>
<dbReference type="Pfam" id="PF03720">
    <property type="entry name" value="UDPG_MGDP_dh_C"/>
    <property type="match status" value="1"/>
</dbReference>
<dbReference type="OrthoDB" id="9803238at2"/>
<evidence type="ECO:0000256" key="5">
    <source>
        <dbReference type="ARBA" id="ARBA00023002"/>
    </source>
</evidence>
<dbReference type="AlphaFoldDB" id="A0A1I7GD24"/>
<sequence length="443" mass="48965">MKVTVIGTGYVGLVTGACLAEVGNHVMCVDVDEKKINVLRNGGIPIYEPGLEEIVLKNTEAERLRFTTDVSEGVEHGLVQVIAVGTPPDEDGSADLTHVLTAARTVGRHMREYKLIVTKATVPVGTADKIRAVVKAELDSRSAEINFSVASNPEFLKEGAAVDDFMRPDRIVLGADDEQAVRLMRTLYMPFNRNHDRLVLMDTRSAELTKYAANAMLATRISFMNELALLAEKMGVDIENVRQGIGSDPRIGYHFLYAGCGFGGSCFPKDVRALQRTANEYGSTLQILKAVELANDHQKEVLLKKIITKFGNDLSGKNIALWGLAFKPNTDDMREAPSRVLIEGLWARGAIVTAYDPVAMHEARRIFGSDSRLRLVDKPMHALEGADALVIVTEWKIFRAPDFDAIRSKLKTPVIFDGRNMYEPSDVRDVGIEYFAIGRNRMN</sequence>
<feature type="binding site" evidence="11">
    <location>
        <position position="86"/>
    </location>
    <ligand>
        <name>NAD(+)</name>
        <dbReference type="ChEBI" id="CHEBI:57540"/>
    </ligand>
</feature>
<keyword evidence="5 8" id="KW-0560">Oxidoreductase</keyword>